<feature type="region of interest" description="Disordered" evidence="1">
    <location>
        <begin position="68"/>
        <end position="109"/>
    </location>
</feature>
<protein>
    <submittedName>
        <fullName evidence="2">Uncharacterized protein</fullName>
    </submittedName>
</protein>
<sequence>MLPHARAPSRRGYDPDGPVVIAPFQGCKLEDFPRQPEIKRSWYTVGTPTSSSTVTAISGSDGEVVGRRPLKGSLRTRGGAKCGERTRRDDACSADGRATDTRSYASSRQAERGRRFPGNYIAMTTAFRVSLRMTFFSVGWLVPHDPSSASACALAAVPSVPSTMPACFDIDSGPYRNGRCYLALARGASTPLAVGAGTGRRTYCCLMSGRLLVGDTTPTVLVVVVPFTGIQSDI</sequence>
<comment type="caution">
    <text evidence="2">The sequence shown here is derived from an EMBL/GenBank/DDBJ whole genome shotgun (WGS) entry which is preliminary data.</text>
</comment>
<accession>A0A4C1ZN71</accession>
<evidence type="ECO:0000313" key="3">
    <source>
        <dbReference type="Proteomes" id="UP000299102"/>
    </source>
</evidence>
<evidence type="ECO:0000313" key="2">
    <source>
        <dbReference type="EMBL" id="GBP89926.1"/>
    </source>
</evidence>
<dbReference type="AlphaFoldDB" id="A0A4C1ZN71"/>
<feature type="compositionally biased region" description="Basic and acidic residues" evidence="1">
    <location>
        <begin position="82"/>
        <end position="91"/>
    </location>
</feature>
<evidence type="ECO:0000256" key="1">
    <source>
        <dbReference type="SAM" id="MobiDB-lite"/>
    </source>
</evidence>
<organism evidence="2 3">
    <name type="scientific">Eumeta variegata</name>
    <name type="common">Bagworm moth</name>
    <name type="synonym">Eumeta japonica</name>
    <dbReference type="NCBI Taxonomy" id="151549"/>
    <lineage>
        <taxon>Eukaryota</taxon>
        <taxon>Metazoa</taxon>
        <taxon>Ecdysozoa</taxon>
        <taxon>Arthropoda</taxon>
        <taxon>Hexapoda</taxon>
        <taxon>Insecta</taxon>
        <taxon>Pterygota</taxon>
        <taxon>Neoptera</taxon>
        <taxon>Endopterygota</taxon>
        <taxon>Lepidoptera</taxon>
        <taxon>Glossata</taxon>
        <taxon>Ditrysia</taxon>
        <taxon>Tineoidea</taxon>
        <taxon>Psychidae</taxon>
        <taxon>Oiketicinae</taxon>
        <taxon>Eumeta</taxon>
    </lineage>
</organism>
<name>A0A4C1ZN71_EUMVA</name>
<gene>
    <name evidence="2" type="ORF">EVAR_63753_1</name>
</gene>
<reference evidence="2 3" key="1">
    <citation type="journal article" date="2019" name="Commun. Biol.">
        <title>The bagworm genome reveals a unique fibroin gene that provides high tensile strength.</title>
        <authorList>
            <person name="Kono N."/>
            <person name="Nakamura H."/>
            <person name="Ohtoshi R."/>
            <person name="Tomita M."/>
            <person name="Numata K."/>
            <person name="Arakawa K."/>
        </authorList>
    </citation>
    <scope>NUCLEOTIDE SEQUENCE [LARGE SCALE GENOMIC DNA]</scope>
</reference>
<keyword evidence="3" id="KW-1185">Reference proteome</keyword>
<proteinExistence type="predicted"/>
<dbReference type="EMBL" id="BGZK01002045">
    <property type="protein sequence ID" value="GBP89926.1"/>
    <property type="molecule type" value="Genomic_DNA"/>
</dbReference>
<dbReference type="Proteomes" id="UP000299102">
    <property type="component" value="Unassembled WGS sequence"/>
</dbReference>